<dbReference type="WBParaSite" id="Smp_348940.1">
    <property type="protein sequence ID" value="Smp_348940.1"/>
    <property type="gene ID" value="Smp_348940"/>
</dbReference>
<keyword evidence="2 6" id="KW-0812">Transmembrane</keyword>
<reference evidence="9" key="2">
    <citation type="submission" date="2023-11" db="UniProtKB">
        <authorList>
            <consortium name="WormBaseParasite"/>
        </authorList>
    </citation>
    <scope>IDENTIFICATION</scope>
    <source>
        <strain evidence="9">Puerto Rican</strain>
    </source>
</reference>
<evidence type="ECO:0000256" key="4">
    <source>
        <dbReference type="ARBA" id="ARBA00022989"/>
    </source>
</evidence>
<evidence type="ECO:0000256" key="6">
    <source>
        <dbReference type="SAM" id="Phobius"/>
    </source>
</evidence>
<dbReference type="AlphaFoldDB" id="A0AA82N7R0"/>
<feature type="signal peptide" evidence="7">
    <location>
        <begin position="1"/>
        <end position="26"/>
    </location>
</feature>
<dbReference type="PANTHER" id="PTHR13055:SF12">
    <property type="entry name" value="LD40707P"/>
    <property type="match status" value="1"/>
</dbReference>
<protein>
    <recommendedName>
        <fullName evidence="10">Egg protein CP391S-like protein</fullName>
    </recommendedName>
</protein>
<evidence type="ECO:0000256" key="3">
    <source>
        <dbReference type="ARBA" id="ARBA00022729"/>
    </source>
</evidence>
<evidence type="ECO:0000313" key="8">
    <source>
        <dbReference type="Proteomes" id="UP000008854"/>
    </source>
</evidence>
<evidence type="ECO:0000313" key="9">
    <source>
        <dbReference type="WBParaSite" id="Smp_348940.1"/>
    </source>
</evidence>
<dbReference type="InterPro" id="IPR031152">
    <property type="entry name" value="PLXDC"/>
</dbReference>
<evidence type="ECO:0000256" key="1">
    <source>
        <dbReference type="ARBA" id="ARBA00004479"/>
    </source>
</evidence>
<feature type="region of interest" description="Disordered" evidence="5">
    <location>
        <begin position="276"/>
        <end position="314"/>
    </location>
</feature>
<evidence type="ECO:0000256" key="7">
    <source>
        <dbReference type="SAM" id="SignalP"/>
    </source>
</evidence>
<dbReference type="GO" id="GO:0016020">
    <property type="term" value="C:membrane"/>
    <property type="evidence" value="ECO:0007669"/>
    <property type="project" value="UniProtKB-SubCell"/>
</dbReference>
<reference evidence="8" key="1">
    <citation type="journal article" date="2012" name="PLoS Negl. Trop. Dis.">
        <title>A systematically improved high quality genome and transcriptome of the human blood fluke Schistosoma mansoni.</title>
        <authorList>
            <person name="Protasio A.V."/>
            <person name="Tsai I.J."/>
            <person name="Babbage A."/>
            <person name="Nichol S."/>
            <person name="Hunt M."/>
            <person name="Aslett M.A."/>
            <person name="De Silva N."/>
            <person name="Velarde G.S."/>
            <person name="Anderson T.J."/>
            <person name="Clark R.C."/>
            <person name="Davidson C."/>
            <person name="Dillon G.P."/>
            <person name="Holroyd N.E."/>
            <person name="LoVerde P.T."/>
            <person name="Lloyd C."/>
            <person name="McQuillan J."/>
            <person name="Oliveira G."/>
            <person name="Otto T.D."/>
            <person name="Parker-Manuel S.J."/>
            <person name="Quail M.A."/>
            <person name="Wilson R.A."/>
            <person name="Zerlotini A."/>
            <person name="Dunne D.W."/>
            <person name="Berriman M."/>
        </authorList>
    </citation>
    <scope>NUCLEOTIDE SEQUENCE [LARGE SCALE GENOMIC DNA]</scope>
    <source>
        <strain evidence="8">Puerto Rican</strain>
    </source>
</reference>
<feature type="compositionally biased region" description="Basic and acidic residues" evidence="5">
    <location>
        <begin position="278"/>
        <end position="314"/>
    </location>
</feature>
<accession>A0AA82N7R0</accession>
<evidence type="ECO:0000256" key="2">
    <source>
        <dbReference type="ARBA" id="ARBA00022692"/>
    </source>
</evidence>
<keyword evidence="3 7" id="KW-0732">Signal</keyword>
<comment type="subcellular location">
    <subcellularLocation>
        <location evidence="1">Membrane</location>
        <topology evidence="1">Single-pass type I membrane protein</topology>
    </subcellularLocation>
</comment>
<organism evidence="8 9">
    <name type="scientific">Schistosoma mansoni</name>
    <name type="common">Blood fluke</name>
    <dbReference type="NCBI Taxonomy" id="6183"/>
    <lineage>
        <taxon>Eukaryota</taxon>
        <taxon>Metazoa</taxon>
        <taxon>Spiralia</taxon>
        <taxon>Lophotrochozoa</taxon>
        <taxon>Platyhelminthes</taxon>
        <taxon>Trematoda</taxon>
        <taxon>Digenea</taxon>
        <taxon>Strigeidida</taxon>
        <taxon>Schistosomatoidea</taxon>
        <taxon>Schistosomatidae</taxon>
        <taxon>Schistosoma</taxon>
    </lineage>
</organism>
<dbReference type="PANTHER" id="PTHR13055">
    <property type="entry name" value="TUMOR ENDOTHELIAL MARKER 7 RELATED"/>
    <property type="match status" value="1"/>
</dbReference>
<keyword evidence="8" id="KW-1185">Reference proteome</keyword>
<feature type="transmembrane region" description="Helical" evidence="6">
    <location>
        <begin position="323"/>
        <end position="347"/>
    </location>
</feature>
<proteinExistence type="predicted"/>
<keyword evidence="4 6" id="KW-1133">Transmembrane helix</keyword>
<sequence>MRYILPCSFLIPTCLLVILLTKFINCQFTCDHIKNVKHEKIISENATYRYSDHYEYFQTVLVEQPPPVESGDYVKIEMPTEKVTPKFPLKYYGQKVKELSISNSGVIQIYGDDFIGQISIFQKVTFEDKFEINDHDEFIAIKWNVLKSVYAEVGSVVYLIYPNGKMSLYYNEIPKEIVGENLESWIDYRYKCLDKQNNTVFEPYNRIHVPINFIKFDTLVEFEPNTESCFMKVSNETCLSASKLDMECHWCSTADLCSNGRDTHSKAWMINNCSKNNMQKDKKSDQKDKKSEHMDKKSDQKDKKSEQMDNKSDQKDNKPMFNYLYVLIPSVIGLVLVCVGFIVWFWLSKRQ</sequence>
<feature type="chain" id="PRO_5041712070" description="Egg protein CP391S-like protein" evidence="7">
    <location>
        <begin position="27"/>
        <end position="351"/>
    </location>
</feature>
<dbReference type="Proteomes" id="UP000008854">
    <property type="component" value="Unassembled WGS sequence"/>
</dbReference>
<name>A0AA82N7R0_SCHMA</name>
<evidence type="ECO:0008006" key="10">
    <source>
        <dbReference type="Google" id="ProtNLM"/>
    </source>
</evidence>
<evidence type="ECO:0000256" key="5">
    <source>
        <dbReference type="SAM" id="MobiDB-lite"/>
    </source>
</evidence>
<keyword evidence="6" id="KW-0472">Membrane</keyword>